<accession>A0AAW0LS92</accession>
<proteinExistence type="predicted"/>
<organism evidence="1 2">
    <name type="scientific">Quercus suber</name>
    <name type="common">Cork oak</name>
    <dbReference type="NCBI Taxonomy" id="58331"/>
    <lineage>
        <taxon>Eukaryota</taxon>
        <taxon>Viridiplantae</taxon>
        <taxon>Streptophyta</taxon>
        <taxon>Embryophyta</taxon>
        <taxon>Tracheophyta</taxon>
        <taxon>Spermatophyta</taxon>
        <taxon>Magnoliopsida</taxon>
        <taxon>eudicotyledons</taxon>
        <taxon>Gunneridae</taxon>
        <taxon>Pentapetalae</taxon>
        <taxon>rosids</taxon>
        <taxon>fabids</taxon>
        <taxon>Fagales</taxon>
        <taxon>Fagaceae</taxon>
        <taxon>Quercus</taxon>
    </lineage>
</organism>
<comment type="caution">
    <text evidence="1">The sequence shown here is derived from an EMBL/GenBank/DDBJ whole genome shotgun (WGS) entry which is preliminary data.</text>
</comment>
<sequence>MERHCTIANVTAHKELNIFIMPEEYSTFKLTYRASEHHTEPSTKPAAAKLIAVNSYLKSEGNSKLLTSLPVQAVVFEKSVCKNYS</sequence>
<dbReference type="Proteomes" id="UP000237347">
    <property type="component" value="Unassembled WGS sequence"/>
</dbReference>
<reference evidence="1 2" key="1">
    <citation type="journal article" date="2018" name="Sci. Data">
        <title>The draft genome sequence of cork oak.</title>
        <authorList>
            <person name="Ramos A.M."/>
            <person name="Usie A."/>
            <person name="Barbosa P."/>
            <person name="Barros P.M."/>
            <person name="Capote T."/>
            <person name="Chaves I."/>
            <person name="Simoes F."/>
            <person name="Abreu I."/>
            <person name="Carrasquinho I."/>
            <person name="Faro C."/>
            <person name="Guimaraes J.B."/>
            <person name="Mendonca D."/>
            <person name="Nobrega F."/>
            <person name="Rodrigues L."/>
            <person name="Saibo N.J.M."/>
            <person name="Varela M.C."/>
            <person name="Egas C."/>
            <person name="Matos J."/>
            <person name="Miguel C.M."/>
            <person name="Oliveira M.M."/>
            <person name="Ricardo C.P."/>
            <person name="Goncalves S."/>
        </authorList>
    </citation>
    <scope>NUCLEOTIDE SEQUENCE [LARGE SCALE GENOMIC DNA]</scope>
    <source>
        <strain evidence="2">cv. HL8</strain>
    </source>
</reference>
<gene>
    <name evidence="1" type="ORF">CFP56_032585</name>
</gene>
<dbReference type="EMBL" id="PKMF04000056">
    <property type="protein sequence ID" value="KAK7854334.1"/>
    <property type="molecule type" value="Genomic_DNA"/>
</dbReference>
<protein>
    <submittedName>
        <fullName evidence="1">Uncharacterized protein</fullName>
    </submittedName>
</protein>
<name>A0AAW0LS92_QUESU</name>
<evidence type="ECO:0000313" key="2">
    <source>
        <dbReference type="Proteomes" id="UP000237347"/>
    </source>
</evidence>
<dbReference type="AlphaFoldDB" id="A0AAW0LS92"/>
<evidence type="ECO:0000313" key="1">
    <source>
        <dbReference type="EMBL" id="KAK7854334.1"/>
    </source>
</evidence>
<keyword evidence="2" id="KW-1185">Reference proteome</keyword>